<proteinExistence type="predicted"/>
<organism evidence="1 2">
    <name type="scientific">Blattamonas nauphoetae</name>
    <dbReference type="NCBI Taxonomy" id="2049346"/>
    <lineage>
        <taxon>Eukaryota</taxon>
        <taxon>Metamonada</taxon>
        <taxon>Preaxostyla</taxon>
        <taxon>Oxymonadida</taxon>
        <taxon>Blattamonas</taxon>
    </lineage>
</organism>
<gene>
    <name evidence="1" type="ORF">BLNAU_20095</name>
</gene>
<dbReference type="InterPro" id="IPR016024">
    <property type="entry name" value="ARM-type_fold"/>
</dbReference>
<name>A0ABQ9WZW3_9EUKA</name>
<keyword evidence="2" id="KW-1185">Reference proteome</keyword>
<protein>
    <submittedName>
        <fullName evidence="1">Uncharacterized protein</fullName>
    </submittedName>
</protein>
<evidence type="ECO:0000313" key="1">
    <source>
        <dbReference type="EMBL" id="KAK2944977.1"/>
    </source>
</evidence>
<dbReference type="Proteomes" id="UP001281761">
    <property type="component" value="Unassembled WGS sequence"/>
</dbReference>
<dbReference type="SUPFAM" id="SSF48371">
    <property type="entry name" value="ARM repeat"/>
    <property type="match status" value="1"/>
</dbReference>
<accession>A0ABQ9WZW3</accession>
<dbReference type="EMBL" id="JARBJD010000277">
    <property type="protein sequence ID" value="KAK2944977.1"/>
    <property type="molecule type" value="Genomic_DNA"/>
</dbReference>
<evidence type="ECO:0000313" key="2">
    <source>
        <dbReference type="Proteomes" id="UP001281761"/>
    </source>
</evidence>
<sequence length="358" mass="40194">MVEQGCVFDADQIVKVIMFFNMHTPTYSDYCFTDNTPFLAWAEQEVDTLTDKPAVFCSLISLVHNSFPFTTALEEKATTFLQQILIGQIPVTSSFIDELFQSSNSNTPFVNSLVILVNSSNGKIRAGAIEFLQKVMSWSPYALRFDLIQQDMIGKILAAIKPEMLPFQDHEDIHIPLMEILSEAIVFSNPNSLLRSDILETVSAEQIYDAVLTKVLHPAGAYLRYQLVSRSLIEDDDQSMNFALLLSRLLEISVHSSPTYDFILSLPISITIPDCLTFFTDDSSVWSLVEGLVICRSEWSQTSIIIRQKGQHILRTLDSEGLQDSVEQDMKHDVNGFLGSSIVNLCRRFDCLAGANIL</sequence>
<comment type="caution">
    <text evidence="1">The sequence shown here is derived from an EMBL/GenBank/DDBJ whole genome shotgun (WGS) entry which is preliminary data.</text>
</comment>
<reference evidence="1 2" key="1">
    <citation type="journal article" date="2022" name="bioRxiv">
        <title>Genomics of Preaxostyla Flagellates Illuminates Evolutionary Transitions and the Path Towards Mitochondrial Loss.</title>
        <authorList>
            <person name="Novak L.V.F."/>
            <person name="Treitli S.C."/>
            <person name="Pyrih J."/>
            <person name="Halakuc P."/>
            <person name="Pipaliya S.V."/>
            <person name="Vacek V."/>
            <person name="Brzon O."/>
            <person name="Soukal P."/>
            <person name="Eme L."/>
            <person name="Dacks J.B."/>
            <person name="Karnkowska A."/>
            <person name="Elias M."/>
            <person name="Hampl V."/>
        </authorList>
    </citation>
    <scope>NUCLEOTIDE SEQUENCE [LARGE SCALE GENOMIC DNA]</scope>
    <source>
        <strain evidence="1">NAU3</strain>
        <tissue evidence="1">Gut</tissue>
    </source>
</reference>